<evidence type="ECO:0000256" key="1">
    <source>
        <dbReference type="SAM" id="SignalP"/>
    </source>
</evidence>
<keyword evidence="1" id="KW-0732">Signal</keyword>
<dbReference type="EMBL" id="JABBGJ010000049">
    <property type="protein sequence ID" value="NMM03123.1"/>
    <property type="molecule type" value="Genomic_DNA"/>
</dbReference>
<sequence>MKSLIYAISTAAVFAAPVVSLAQSNAPVTRAQVRAELMELEQAGYRPSRGEDVNYPMEIQAALARVAAKHAAMQAPALQ</sequence>
<organism evidence="2 3">
    <name type="scientific">Paraburkholderia polaris</name>
    <dbReference type="NCBI Taxonomy" id="2728848"/>
    <lineage>
        <taxon>Bacteria</taxon>
        <taxon>Pseudomonadati</taxon>
        <taxon>Pseudomonadota</taxon>
        <taxon>Betaproteobacteria</taxon>
        <taxon>Burkholderiales</taxon>
        <taxon>Burkholderiaceae</taxon>
        <taxon>Paraburkholderia</taxon>
    </lineage>
</organism>
<feature type="chain" id="PRO_5033022417" evidence="1">
    <location>
        <begin position="23"/>
        <end position="79"/>
    </location>
</feature>
<dbReference type="InterPro" id="IPR025421">
    <property type="entry name" value="DUF4148"/>
</dbReference>
<gene>
    <name evidence="2" type="ORF">HHL24_35125</name>
</gene>
<dbReference type="AlphaFoldDB" id="A0A848IPV1"/>
<dbReference type="RefSeq" id="WP_169489880.1">
    <property type="nucleotide sequence ID" value="NZ_JABBGJ010000049.1"/>
</dbReference>
<dbReference type="Pfam" id="PF13663">
    <property type="entry name" value="DUF4148"/>
    <property type="match status" value="1"/>
</dbReference>
<dbReference type="Proteomes" id="UP000544134">
    <property type="component" value="Unassembled WGS sequence"/>
</dbReference>
<proteinExistence type="predicted"/>
<keyword evidence="3" id="KW-1185">Reference proteome</keyword>
<feature type="signal peptide" evidence="1">
    <location>
        <begin position="1"/>
        <end position="22"/>
    </location>
</feature>
<accession>A0A848IPV1</accession>
<name>A0A848IPV1_9BURK</name>
<reference evidence="2 3" key="1">
    <citation type="submission" date="2020-04" db="EMBL/GenBank/DDBJ databases">
        <title>Paraburkholderia sp. RP-4-7 isolated from soil.</title>
        <authorList>
            <person name="Dahal R.H."/>
        </authorList>
    </citation>
    <scope>NUCLEOTIDE SEQUENCE [LARGE SCALE GENOMIC DNA]</scope>
    <source>
        <strain evidence="2 3">RP-4-7</strain>
    </source>
</reference>
<evidence type="ECO:0000313" key="2">
    <source>
        <dbReference type="EMBL" id="NMM03123.1"/>
    </source>
</evidence>
<comment type="caution">
    <text evidence="2">The sequence shown here is derived from an EMBL/GenBank/DDBJ whole genome shotgun (WGS) entry which is preliminary data.</text>
</comment>
<evidence type="ECO:0000313" key="3">
    <source>
        <dbReference type="Proteomes" id="UP000544134"/>
    </source>
</evidence>
<protein>
    <submittedName>
        <fullName evidence="2">DUF4148 domain-containing protein</fullName>
    </submittedName>
</protein>